<evidence type="ECO:0000313" key="1">
    <source>
        <dbReference type="EMBL" id="MCU7553041.1"/>
    </source>
</evidence>
<sequence length="213" mass="24307">MIDVNTLERWLSDIHEPHIVVGYGSLMNTDSRQRFSAIPHDGIPVELKGFTRAWVTRSQQERQTYVGAMPDSNAVLNAQLLPSLMDPSLAQRERDYQFVSVSVADLHFDIDPHAEAMLLPWLETRSLWVCETLLQQPADEEFPVHQTYIDTCLAGCIEHAGDQEAVRFIETTQLWDHPRINDRGTPVYPRAGRVSADMYERIDRIMGAHLPDV</sequence>
<comment type="caution">
    <text evidence="1">The sequence shown here is derived from an EMBL/GenBank/DDBJ whole genome shotgun (WGS) entry which is preliminary data.</text>
</comment>
<name>A0ABT2VIU6_9ALTE</name>
<gene>
    <name evidence="1" type="ORF">OCL06_00355</name>
</gene>
<dbReference type="RefSeq" id="WP_262991733.1">
    <property type="nucleotide sequence ID" value="NZ_JAOTJC010000002.1"/>
</dbReference>
<evidence type="ECO:0000313" key="2">
    <source>
        <dbReference type="Proteomes" id="UP001209257"/>
    </source>
</evidence>
<reference evidence="2" key="1">
    <citation type="submission" date="2023-07" db="EMBL/GenBank/DDBJ databases">
        <title>Study on multiphase classification of strain Alteromonas salexigens isolated from the Yellow Sea.</title>
        <authorList>
            <person name="Sun L."/>
        </authorList>
    </citation>
    <scope>NUCLEOTIDE SEQUENCE [LARGE SCALE GENOMIC DNA]</scope>
    <source>
        <strain evidence="2">ASW11-19</strain>
    </source>
</reference>
<keyword evidence="2" id="KW-1185">Reference proteome</keyword>
<dbReference type="EMBL" id="JAOTJC010000002">
    <property type="protein sequence ID" value="MCU7553041.1"/>
    <property type="molecule type" value="Genomic_DNA"/>
</dbReference>
<accession>A0ABT2VIU6</accession>
<proteinExistence type="predicted"/>
<dbReference type="Proteomes" id="UP001209257">
    <property type="component" value="Unassembled WGS sequence"/>
</dbReference>
<organism evidence="1 2">
    <name type="scientific">Alteromonas salexigens</name>
    <dbReference type="NCBI Taxonomy" id="2982530"/>
    <lineage>
        <taxon>Bacteria</taxon>
        <taxon>Pseudomonadati</taxon>
        <taxon>Pseudomonadota</taxon>
        <taxon>Gammaproteobacteria</taxon>
        <taxon>Alteromonadales</taxon>
        <taxon>Alteromonadaceae</taxon>
        <taxon>Alteromonas/Salinimonas group</taxon>
        <taxon>Alteromonas</taxon>
    </lineage>
</organism>
<protein>
    <submittedName>
        <fullName evidence="1">Gamma-glutamylcyclotransferase</fullName>
    </submittedName>
</protein>